<dbReference type="Pfam" id="PF22062">
    <property type="entry name" value="OB_DPOA2"/>
    <property type="match status" value="1"/>
</dbReference>
<evidence type="ECO:0000256" key="2">
    <source>
        <dbReference type="ARBA" id="ARBA00007299"/>
    </source>
</evidence>
<dbReference type="InterPro" id="IPR007185">
    <property type="entry name" value="DNA_pol_a/d/e_bsu"/>
</dbReference>
<dbReference type="PANTHER" id="PTHR23061:SF12">
    <property type="entry name" value="DNA POLYMERASE ALPHA SUBUNIT B"/>
    <property type="match status" value="1"/>
</dbReference>
<evidence type="ECO:0000256" key="1">
    <source>
        <dbReference type="ARBA" id="ARBA00004123"/>
    </source>
</evidence>
<dbReference type="InterPro" id="IPR054300">
    <property type="entry name" value="OB_DPOA2"/>
</dbReference>
<organism evidence="10 11">
    <name type="scientific">Piedraia hortae CBS 480.64</name>
    <dbReference type="NCBI Taxonomy" id="1314780"/>
    <lineage>
        <taxon>Eukaryota</taxon>
        <taxon>Fungi</taxon>
        <taxon>Dikarya</taxon>
        <taxon>Ascomycota</taxon>
        <taxon>Pezizomycotina</taxon>
        <taxon>Dothideomycetes</taxon>
        <taxon>Dothideomycetidae</taxon>
        <taxon>Capnodiales</taxon>
        <taxon>Piedraiaceae</taxon>
        <taxon>Piedraia</taxon>
    </lineage>
</organism>
<feature type="region of interest" description="Disordered" evidence="7">
    <location>
        <begin position="71"/>
        <end position="94"/>
    </location>
</feature>
<dbReference type="AlphaFoldDB" id="A0A6A7C7H8"/>
<comment type="function">
    <text evidence="6">Accessory subunit of the DNA polymerase alpha complex (also known as the alpha DNA polymerase-primase complex) which plays an essential role in the initiation of DNA synthesis.</text>
</comment>
<evidence type="ECO:0000256" key="6">
    <source>
        <dbReference type="PIRNR" id="PIRNR018300"/>
    </source>
</evidence>
<evidence type="ECO:0000259" key="8">
    <source>
        <dbReference type="Pfam" id="PF04042"/>
    </source>
</evidence>
<comment type="subcellular location">
    <subcellularLocation>
        <location evidence="1 6">Nucleus</location>
    </subcellularLocation>
</comment>
<comment type="similarity">
    <text evidence="2 6">Belongs to the DNA polymerase alpha subunit B family.</text>
</comment>
<dbReference type="GO" id="GO:0006270">
    <property type="term" value="P:DNA replication initiation"/>
    <property type="evidence" value="ECO:0007669"/>
    <property type="project" value="TreeGrafter"/>
</dbReference>
<feature type="domain" description="DNA polymerase alpha/delta/epsilon subunit B" evidence="8">
    <location>
        <begin position="348"/>
        <end position="599"/>
    </location>
</feature>
<feature type="compositionally biased region" description="Polar residues" evidence="7">
    <location>
        <begin position="135"/>
        <end position="147"/>
    </location>
</feature>
<evidence type="ECO:0000256" key="3">
    <source>
        <dbReference type="ARBA" id="ARBA00018596"/>
    </source>
</evidence>
<keyword evidence="5 6" id="KW-0539">Nucleus</keyword>
<dbReference type="Gene3D" id="3.60.21.60">
    <property type="match status" value="2"/>
</dbReference>
<evidence type="ECO:0000256" key="7">
    <source>
        <dbReference type="SAM" id="MobiDB-lite"/>
    </source>
</evidence>
<gene>
    <name evidence="10" type="ORF">K470DRAFT_211380</name>
</gene>
<dbReference type="PIRSF" id="PIRSF018300">
    <property type="entry name" value="DNA_pol_alph_2"/>
    <property type="match status" value="1"/>
</dbReference>
<dbReference type="OrthoDB" id="336885at2759"/>
<keyword evidence="4 6" id="KW-0235">DNA replication</keyword>
<dbReference type="InterPro" id="IPR016722">
    <property type="entry name" value="DNA_pol_alpha_bsu"/>
</dbReference>
<dbReference type="GO" id="GO:0003677">
    <property type="term" value="F:DNA binding"/>
    <property type="evidence" value="ECO:0007669"/>
    <property type="project" value="InterPro"/>
</dbReference>
<reference evidence="10" key="1">
    <citation type="journal article" date="2020" name="Stud. Mycol.">
        <title>101 Dothideomycetes genomes: a test case for predicting lifestyles and emergence of pathogens.</title>
        <authorList>
            <person name="Haridas S."/>
            <person name="Albert R."/>
            <person name="Binder M."/>
            <person name="Bloem J."/>
            <person name="Labutti K."/>
            <person name="Salamov A."/>
            <person name="Andreopoulos B."/>
            <person name="Baker S."/>
            <person name="Barry K."/>
            <person name="Bills G."/>
            <person name="Bluhm B."/>
            <person name="Cannon C."/>
            <person name="Castanera R."/>
            <person name="Culley D."/>
            <person name="Daum C."/>
            <person name="Ezra D."/>
            <person name="Gonzalez J."/>
            <person name="Henrissat B."/>
            <person name="Kuo A."/>
            <person name="Liang C."/>
            <person name="Lipzen A."/>
            <person name="Lutzoni F."/>
            <person name="Magnuson J."/>
            <person name="Mondo S."/>
            <person name="Nolan M."/>
            <person name="Ohm R."/>
            <person name="Pangilinan J."/>
            <person name="Park H.-J."/>
            <person name="Ramirez L."/>
            <person name="Alfaro M."/>
            <person name="Sun H."/>
            <person name="Tritt A."/>
            <person name="Yoshinaga Y."/>
            <person name="Zwiers L.-H."/>
            <person name="Turgeon B."/>
            <person name="Goodwin S."/>
            <person name="Spatafora J."/>
            <person name="Crous P."/>
            <person name="Grigoriev I."/>
        </authorList>
    </citation>
    <scope>NUCLEOTIDE SEQUENCE</scope>
    <source>
        <strain evidence="10">CBS 480.64</strain>
    </source>
</reference>
<dbReference type="FunFam" id="3.60.21.60:FF:000005">
    <property type="entry name" value="DNA polymerase alpha subunit B"/>
    <property type="match status" value="1"/>
</dbReference>
<evidence type="ECO:0000259" key="9">
    <source>
        <dbReference type="Pfam" id="PF22062"/>
    </source>
</evidence>
<dbReference type="PANTHER" id="PTHR23061">
    <property type="entry name" value="DNA POLYMERASE 2 ALPHA 70 KDA SUBUNIT"/>
    <property type="match status" value="1"/>
</dbReference>
<feature type="domain" description="DNA polymerase alpha subunit B OB" evidence="9">
    <location>
        <begin position="208"/>
        <end position="315"/>
    </location>
</feature>
<dbReference type="Proteomes" id="UP000799421">
    <property type="component" value="Unassembled WGS sequence"/>
</dbReference>
<dbReference type="Pfam" id="PF04042">
    <property type="entry name" value="DNA_pol_E_B"/>
    <property type="match status" value="1"/>
</dbReference>
<keyword evidence="11" id="KW-1185">Reference proteome</keyword>
<accession>A0A6A7C7H8</accession>
<dbReference type="GO" id="GO:0005658">
    <property type="term" value="C:alpha DNA polymerase:primase complex"/>
    <property type="evidence" value="ECO:0007669"/>
    <property type="project" value="TreeGrafter"/>
</dbReference>
<name>A0A6A7C7H8_9PEZI</name>
<dbReference type="EMBL" id="MU005962">
    <property type="protein sequence ID" value="KAF2863202.1"/>
    <property type="molecule type" value="Genomic_DNA"/>
</dbReference>
<sequence>MASTDSLHAAFGAQLELEVTSELQHISRLLELSAQELFFKWESYVLKMGVDTTSLNVKTVRDFKKDLQDALERETRSKGPPVPHSAVKKSTVTPRGKSDVFGMLDGMASVTPGPAKRKNYALETPVSKSIKATRDSSPATRTPTTPGANVAFGKRARAGEVEQSINHQIPAAKPPETPPTAPRVTLKANVELPKFAYKTMAMKLSEASEILDDRIDTFTELVQAHHKLPDSAFGNPAAQSSAEIVAVGRIACDQANGRLNAESVVLETSRRMGAGLRIPLKFAQGLGYDLFPGKITAVKGTNVGGGYFTVAEILDVPLLGPPASTPAELDIHKDRLVGANGDARPLQILVASGPFTTDLDFSFATFHSLLEKARENVVDVLLLSGPFIDLEHPIVASGDFEAHIPPEAKLSPDRSTLQDVFRLMISEPLQQLSKAVPSITIILVPSVRDAASGHVSWPQDRFFKAPLGLPKNVQVVANPMLMSINEMVVGVGSQDILFELRKENVHRAASGGGTMETDFLERVTRHVIEQRHFYPIFPAQARGSLPPPTAIPGEVPSVDGEKRLPVGANLDLSYLKLGEWINVRPDILILPSILSPFVKVIEGVMCINPGSLCRKRGTGHFAILNILPRTVTDQEREDEAPLAHEVGSRARVDIVRT</sequence>
<proteinExistence type="inferred from homology"/>
<feature type="region of interest" description="Disordered" evidence="7">
    <location>
        <begin position="129"/>
        <end position="150"/>
    </location>
</feature>
<evidence type="ECO:0000313" key="10">
    <source>
        <dbReference type="EMBL" id="KAF2863202.1"/>
    </source>
</evidence>
<evidence type="ECO:0000256" key="4">
    <source>
        <dbReference type="ARBA" id="ARBA00022705"/>
    </source>
</evidence>
<evidence type="ECO:0000256" key="5">
    <source>
        <dbReference type="ARBA" id="ARBA00023242"/>
    </source>
</evidence>
<protein>
    <recommendedName>
        <fullName evidence="3 6">DNA polymerase alpha subunit B</fullName>
    </recommendedName>
</protein>
<evidence type="ECO:0000313" key="11">
    <source>
        <dbReference type="Proteomes" id="UP000799421"/>
    </source>
</evidence>